<dbReference type="InterPro" id="IPR016135">
    <property type="entry name" value="UBQ-conjugating_enzyme/RWD"/>
</dbReference>
<keyword evidence="8" id="KW-0833">Ubl conjugation pathway</keyword>
<dbReference type="GO" id="GO:0043066">
    <property type="term" value="P:negative regulation of apoptotic process"/>
    <property type="evidence" value="ECO:0007669"/>
    <property type="project" value="TreeGrafter"/>
</dbReference>
<protein>
    <recommendedName>
        <fullName evidence="11">Ubiquitin-conjugating enzyme E2 Z</fullName>
        <ecNumber evidence="3">2.3.2.23</ecNumber>
    </recommendedName>
    <alternativeName>
        <fullName evidence="12">E2 ubiquitin-conjugating enzyme Z</fullName>
    </alternativeName>
    <alternativeName>
        <fullName evidence="14">Ubiquitin carrier protein Z</fullName>
    </alternativeName>
    <alternativeName>
        <fullName evidence="13">Ubiquitin-protein ligase Z</fullName>
    </alternativeName>
</protein>
<organism evidence="17 18">
    <name type="scientific">Amblyomma americanum</name>
    <name type="common">Lone star tick</name>
    <dbReference type="NCBI Taxonomy" id="6943"/>
    <lineage>
        <taxon>Eukaryota</taxon>
        <taxon>Metazoa</taxon>
        <taxon>Ecdysozoa</taxon>
        <taxon>Arthropoda</taxon>
        <taxon>Chelicerata</taxon>
        <taxon>Arachnida</taxon>
        <taxon>Acari</taxon>
        <taxon>Parasitiformes</taxon>
        <taxon>Ixodida</taxon>
        <taxon>Ixodoidea</taxon>
        <taxon>Ixodidae</taxon>
        <taxon>Amblyomminae</taxon>
        <taxon>Amblyomma</taxon>
    </lineage>
</organism>
<gene>
    <name evidence="17" type="ORF">V5799_027346</name>
</gene>
<evidence type="ECO:0000256" key="1">
    <source>
        <dbReference type="ARBA" id="ARBA00004123"/>
    </source>
</evidence>
<dbReference type="GO" id="GO:0005634">
    <property type="term" value="C:nucleus"/>
    <property type="evidence" value="ECO:0007669"/>
    <property type="project" value="UniProtKB-SubCell"/>
</dbReference>
<evidence type="ECO:0000256" key="6">
    <source>
        <dbReference type="ARBA" id="ARBA00022703"/>
    </source>
</evidence>
<feature type="domain" description="UBC core" evidence="16">
    <location>
        <begin position="61"/>
        <end position="217"/>
    </location>
</feature>
<dbReference type="GO" id="GO:0061631">
    <property type="term" value="F:ubiquitin conjugating enzyme activity"/>
    <property type="evidence" value="ECO:0007669"/>
    <property type="project" value="UniProtKB-EC"/>
</dbReference>
<dbReference type="Gene3D" id="3.10.110.10">
    <property type="entry name" value="Ubiquitin Conjugating Enzyme"/>
    <property type="match status" value="1"/>
</dbReference>
<dbReference type="Pfam" id="PF00179">
    <property type="entry name" value="UQ_con"/>
    <property type="match status" value="1"/>
</dbReference>
<feature type="compositionally biased region" description="Polar residues" evidence="15">
    <location>
        <begin position="23"/>
        <end position="50"/>
    </location>
</feature>
<keyword evidence="5" id="KW-0808">Transferase</keyword>
<evidence type="ECO:0000313" key="17">
    <source>
        <dbReference type="EMBL" id="KAK8761388.1"/>
    </source>
</evidence>
<evidence type="ECO:0000259" key="16">
    <source>
        <dbReference type="PROSITE" id="PS50127"/>
    </source>
</evidence>
<evidence type="ECO:0000256" key="4">
    <source>
        <dbReference type="ARBA" id="ARBA00022490"/>
    </source>
</evidence>
<sequence>MTEILRKKKLWRPSYPKGRDRVWSQNSPRSAPMATQQAGFGSAEGSSADSLHSHQEDPPRPSLLSVTKDIADFFTDPPPGILISHEEGDVTKIHALIIGPQGTPYEGGFFRLRLKCPGYYPTSPAATLFLTTDAEGVRLNPHIFSGGRICLSILGTMRGPPWSPAQSVSGLLISIQSLLTEDPYYNEPQAVDDVAASRYKTSVLHKTIRAVNIQGKVYVKFQNYGSTKVCKSFELTRKFNDTVYQFTFAAFLPKSNIYNVKVRSVVKLLKTGRHRDYNALTYTYGSDDAPKFRSLMYIDPRKRCMIFIKERTTDRKPREFSFLFV</sequence>
<dbReference type="SMART" id="SM00212">
    <property type="entry name" value="UBCc"/>
    <property type="match status" value="1"/>
</dbReference>
<dbReference type="Proteomes" id="UP001321473">
    <property type="component" value="Unassembled WGS sequence"/>
</dbReference>
<dbReference type="SUPFAM" id="SSF54495">
    <property type="entry name" value="UBC-like"/>
    <property type="match status" value="1"/>
</dbReference>
<keyword evidence="9" id="KW-0067">ATP-binding</keyword>
<accession>A0AAQ4DFZ8</accession>
<evidence type="ECO:0000256" key="13">
    <source>
        <dbReference type="ARBA" id="ARBA00042316"/>
    </source>
</evidence>
<evidence type="ECO:0000256" key="8">
    <source>
        <dbReference type="ARBA" id="ARBA00022786"/>
    </source>
</evidence>
<evidence type="ECO:0000313" key="18">
    <source>
        <dbReference type="Proteomes" id="UP001321473"/>
    </source>
</evidence>
<feature type="region of interest" description="Disordered" evidence="15">
    <location>
        <begin position="1"/>
        <end position="62"/>
    </location>
</feature>
<dbReference type="InterPro" id="IPR000608">
    <property type="entry name" value="UBC"/>
</dbReference>
<dbReference type="PANTHER" id="PTHR46116">
    <property type="entry name" value="(E3-INDEPENDENT) E2 UBIQUITIN-CONJUGATING ENZYME"/>
    <property type="match status" value="1"/>
</dbReference>
<keyword evidence="6" id="KW-0053">Apoptosis</keyword>
<evidence type="ECO:0000256" key="11">
    <source>
        <dbReference type="ARBA" id="ARBA00039894"/>
    </source>
</evidence>
<evidence type="ECO:0000256" key="5">
    <source>
        <dbReference type="ARBA" id="ARBA00022679"/>
    </source>
</evidence>
<evidence type="ECO:0000256" key="7">
    <source>
        <dbReference type="ARBA" id="ARBA00022741"/>
    </source>
</evidence>
<dbReference type="AlphaFoldDB" id="A0AAQ4DFZ8"/>
<dbReference type="GO" id="GO:0006915">
    <property type="term" value="P:apoptotic process"/>
    <property type="evidence" value="ECO:0007669"/>
    <property type="project" value="UniProtKB-KW"/>
</dbReference>
<evidence type="ECO:0000256" key="15">
    <source>
        <dbReference type="SAM" id="MobiDB-lite"/>
    </source>
</evidence>
<feature type="compositionally biased region" description="Basic residues" evidence="15">
    <location>
        <begin position="1"/>
        <end position="11"/>
    </location>
</feature>
<reference evidence="17 18" key="1">
    <citation type="journal article" date="2023" name="Arcadia Sci">
        <title>De novo assembly of a long-read Amblyomma americanum tick genome.</title>
        <authorList>
            <person name="Chou S."/>
            <person name="Poskanzer K.E."/>
            <person name="Rollins M."/>
            <person name="Thuy-Boun P.S."/>
        </authorList>
    </citation>
    <scope>NUCLEOTIDE SEQUENCE [LARGE SCALE GENOMIC DNA]</scope>
    <source>
        <strain evidence="17">F_SG_1</strain>
        <tissue evidence="17">Salivary glands</tissue>
    </source>
</reference>
<keyword evidence="4" id="KW-0963">Cytoplasm</keyword>
<name>A0AAQ4DFZ8_AMBAM</name>
<comment type="subcellular location">
    <subcellularLocation>
        <location evidence="2">Cytoplasm</location>
    </subcellularLocation>
    <subcellularLocation>
        <location evidence="1">Nucleus</location>
    </subcellularLocation>
</comment>
<evidence type="ECO:0000256" key="12">
    <source>
        <dbReference type="ARBA" id="ARBA00041798"/>
    </source>
</evidence>
<evidence type="ECO:0000256" key="3">
    <source>
        <dbReference type="ARBA" id="ARBA00012486"/>
    </source>
</evidence>
<dbReference type="GO" id="GO:0004869">
    <property type="term" value="F:cysteine-type endopeptidase inhibitor activity"/>
    <property type="evidence" value="ECO:0007669"/>
    <property type="project" value="TreeGrafter"/>
</dbReference>
<dbReference type="GO" id="GO:0005737">
    <property type="term" value="C:cytoplasm"/>
    <property type="evidence" value="ECO:0007669"/>
    <property type="project" value="UniProtKB-SubCell"/>
</dbReference>
<evidence type="ECO:0000256" key="2">
    <source>
        <dbReference type="ARBA" id="ARBA00004496"/>
    </source>
</evidence>
<dbReference type="EC" id="2.3.2.23" evidence="3"/>
<dbReference type="PANTHER" id="PTHR46116:SF26">
    <property type="entry name" value="UBIQUITIN-CONJUGATING ENZYME E2 Z"/>
    <property type="match status" value="1"/>
</dbReference>
<keyword evidence="10" id="KW-0539">Nucleus</keyword>
<comment type="caution">
    <text evidence="17">The sequence shown here is derived from an EMBL/GenBank/DDBJ whole genome shotgun (WGS) entry which is preliminary data.</text>
</comment>
<keyword evidence="7" id="KW-0547">Nucleotide-binding</keyword>
<keyword evidence="18" id="KW-1185">Reference proteome</keyword>
<evidence type="ECO:0000256" key="14">
    <source>
        <dbReference type="ARBA" id="ARBA00042401"/>
    </source>
</evidence>
<dbReference type="GO" id="GO:0005524">
    <property type="term" value="F:ATP binding"/>
    <property type="evidence" value="ECO:0007669"/>
    <property type="project" value="UniProtKB-KW"/>
</dbReference>
<evidence type="ECO:0000256" key="10">
    <source>
        <dbReference type="ARBA" id="ARBA00023242"/>
    </source>
</evidence>
<dbReference type="EMBL" id="JARKHS020031219">
    <property type="protein sequence ID" value="KAK8761388.1"/>
    <property type="molecule type" value="Genomic_DNA"/>
</dbReference>
<proteinExistence type="predicted"/>
<evidence type="ECO:0000256" key="9">
    <source>
        <dbReference type="ARBA" id="ARBA00022840"/>
    </source>
</evidence>
<dbReference type="PROSITE" id="PS50127">
    <property type="entry name" value="UBC_2"/>
    <property type="match status" value="1"/>
</dbReference>